<protein>
    <recommendedName>
        <fullName evidence="1">AMP-dependent synthetase/ligase domain-containing protein</fullName>
    </recommendedName>
</protein>
<evidence type="ECO:0000313" key="3">
    <source>
        <dbReference type="Proteomes" id="UP000249169"/>
    </source>
</evidence>
<dbReference type="InterPro" id="IPR000873">
    <property type="entry name" value="AMP-dep_synth/lig_dom"/>
</dbReference>
<proteinExistence type="predicted"/>
<dbReference type="InterPro" id="IPR010071">
    <property type="entry name" value="AA_adenyl_dom"/>
</dbReference>
<comment type="caution">
    <text evidence="2">The sequence shown here is derived from an EMBL/GenBank/DDBJ whole genome shotgun (WGS) entry which is preliminary data.</text>
</comment>
<feature type="domain" description="AMP-dependent synthetase/ligase" evidence="1">
    <location>
        <begin position="9"/>
        <end position="382"/>
    </location>
</feature>
<dbReference type="PROSITE" id="PS00455">
    <property type="entry name" value="AMP_BINDING"/>
    <property type="match status" value="1"/>
</dbReference>
<evidence type="ECO:0000313" key="2">
    <source>
        <dbReference type="EMBL" id="RAL20741.1"/>
    </source>
</evidence>
<dbReference type="GO" id="GO:0005737">
    <property type="term" value="C:cytoplasm"/>
    <property type="evidence" value="ECO:0007669"/>
    <property type="project" value="TreeGrafter"/>
</dbReference>
<dbReference type="PANTHER" id="PTHR45527">
    <property type="entry name" value="NONRIBOSOMAL PEPTIDE SYNTHETASE"/>
    <property type="match status" value="1"/>
</dbReference>
<dbReference type="AlphaFoldDB" id="A0A328C4R1"/>
<reference evidence="2 3" key="1">
    <citation type="submission" date="2018-05" db="EMBL/GenBank/DDBJ databases">
        <title>Lujinxingia marina gen. nov. sp. nov., a new facultative anaerobic member of the class Deltaproteobacteria, and proposal of Lujinxingaceae fam. nov.</title>
        <authorList>
            <person name="Li C.-M."/>
        </authorList>
    </citation>
    <scope>NUCLEOTIDE SEQUENCE [LARGE SCALE GENOMIC DNA]</scope>
    <source>
        <strain evidence="2 3">B210</strain>
    </source>
</reference>
<name>A0A328C4R1_9DELT</name>
<sequence length="525" mass="56654">MVSIVEYVFDQAERTPDTAALLSEGQTTTYAELVGQAGRLGCALLSVAPPGGHQVVGIAAETSLSAHAGILSIWAAGAAYTPLNPHHPLSRRLELVERAGVDTLIVGPEALNDLDAFLSQAPRPLTLLLPELEHQTALRAAHPKHRLLFAPDLPPAPLPHAWRYVDPQALAYLLFTSGSTGTPKGVPITHANVGAYLEHARQAWPLQPGERVSRTFELTFDLSVHDLLTAWSSGATLVPLTRRDRLSPGRFILEHQLTRFFCVPTLAAAMARHGQLPPGGLGTLKSVLFCGEALPMGVARAFARAAPRAELFNLYGPTEATIAICARQLTPELLNQGEGSAPLGEPFAGHEAVVVDQEGQPQPTGEPGELWLRGPQVFAGYWKDDARSAEALAPGAFYRTGDRVVRDERGELRFVGRLDTQLKVRGHRIEPAEVEAALARALGHAQVACLPFPSEPRAADHLVALIAHPTELSPSAEQALRQRLLAELPAYMVPERLLALPTLPQNSNGKLDRRALALYLNTLRE</sequence>
<dbReference type="EMBL" id="QHKO01000008">
    <property type="protein sequence ID" value="RAL20741.1"/>
    <property type="molecule type" value="Genomic_DNA"/>
</dbReference>
<dbReference type="Gene3D" id="3.30.300.30">
    <property type="match status" value="1"/>
</dbReference>
<dbReference type="SUPFAM" id="SSF56801">
    <property type="entry name" value="Acetyl-CoA synthetase-like"/>
    <property type="match status" value="1"/>
</dbReference>
<evidence type="ECO:0000259" key="1">
    <source>
        <dbReference type="Pfam" id="PF00501"/>
    </source>
</evidence>
<dbReference type="Pfam" id="PF00501">
    <property type="entry name" value="AMP-binding"/>
    <property type="match status" value="1"/>
</dbReference>
<dbReference type="NCBIfam" id="TIGR01733">
    <property type="entry name" value="AA-adenyl-dom"/>
    <property type="match status" value="1"/>
</dbReference>
<dbReference type="InterPro" id="IPR042099">
    <property type="entry name" value="ANL_N_sf"/>
</dbReference>
<dbReference type="OrthoDB" id="9757540at2"/>
<dbReference type="InterPro" id="IPR020845">
    <property type="entry name" value="AMP-binding_CS"/>
</dbReference>
<accession>A0A328C4R1</accession>
<dbReference type="Proteomes" id="UP000249169">
    <property type="component" value="Unassembled WGS sequence"/>
</dbReference>
<dbReference type="GO" id="GO:0043041">
    <property type="term" value="P:amino acid activation for nonribosomal peptide biosynthetic process"/>
    <property type="evidence" value="ECO:0007669"/>
    <property type="project" value="TreeGrafter"/>
</dbReference>
<dbReference type="CDD" id="cd05930">
    <property type="entry name" value="A_NRPS"/>
    <property type="match status" value="1"/>
</dbReference>
<dbReference type="InterPro" id="IPR045851">
    <property type="entry name" value="AMP-bd_C_sf"/>
</dbReference>
<dbReference type="RefSeq" id="WP_111730833.1">
    <property type="nucleotide sequence ID" value="NZ_QHKO01000008.1"/>
</dbReference>
<dbReference type="Gene3D" id="3.40.50.12780">
    <property type="entry name" value="N-terminal domain of ligase-like"/>
    <property type="match status" value="1"/>
</dbReference>
<dbReference type="GO" id="GO:0044550">
    <property type="term" value="P:secondary metabolite biosynthetic process"/>
    <property type="evidence" value="ECO:0007669"/>
    <property type="project" value="TreeGrafter"/>
</dbReference>
<dbReference type="PANTHER" id="PTHR45527:SF1">
    <property type="entry name" value="FATTY ACID SYNTHASE"/>
    <property type="match status" value="1"/>
</dbReference>
<dbReference type="GO" id="GO:0031177">
    <property type="term" value="F:phosphopantetheine binding"/>
    <property type="evidence" value="ECO:0007669"/>
    <property type="project" value="TreeGrafter"/>
</dbReference>
<organism evidence="2 3">
    <name type="scientific">Lujinxingia litoralis</name>
    <dbReference type="NCBI Taxonomy" id="2211119"/>
    <lineage>
        <taxon>Bacteria</taxon>
        <taxon>Deltaproteobacteria</taxon>
        <taxon>Bradymonadales</taxon>
        <taxon>Lujinxingiaceae</taxon>
        <taxon>Lujinxingia</taxon>
    </lineage>
</organism>
<gene>
    <name evidence="2" type="ORF">DL240_15600</name>
</gene>
<keyword evidence="3" id="KW-1185">Reference proteome</keyword>